<evidence type="ECO:0000259" key="13">
    <source>
        <dbReference type="Pfam" id="PF21185"/>
    </source>
</evidence>
<evidence type="ECO:0000313" key="14">
    <source>
        <dbReference type="EMBL" id="MBE9397493.1"/>
    </source>
</evidence>
<evidence type="ECO:0000313" key="15">
    <source>
        <dbReference type="Proteomes" id="UP000640333"/>
    </source>
</evidence>
<feature type="domain" description="UvrD-like helicase C-terminal" evidence="12">
    <location>
        <begin position="530"/>
        <end position="577"/>
    </location>
</feature>
<dbReference type="HAMAP" id="MF_01487">
    <property type="entry name" value="RecD"/>
    <property type="match status" value="1"/>
</dbReference>
<evidence type="ECO:0000256" key="2">
    <source>
        <dbReference type="ARBA" id="ARBA00022741"/>
    </source>
</evidence>
<dbReference type="Gene3D" id="1.10.10.1020">
    <property type="entry name" value="RecBCD complex, subunit RecD, N-terminal domain"/>
    <property type="match status" value="1"/>
</dbReference>
<comment type="miscellaneous">
    <text evidence="11">In the RecBCD complex, RecB has a slow 3'-5' helicase, an exonuclease activity and loads RecA onto ssDNA, RecD has a fast 5'-3' helicase activity, while RecC stimulates the ATPase and processivity of the RecB helicase and contributes to recognition of the Chi site.</text>
</comment>
<dbReference type="CDD" id="cd17933">
    <property type="entry name" value="DEXSc_RecD-like"/>
    <property type="match status" value="1"/>
</dbReference>
<feature type="domain" description="RecBCD enzyme subunit RecD N-terminal" evidence="13">
    <location>
        <begin position="14"/>
        <end position="103"/>
    </location>
</feature>
<keyword evidence="5 11" id="KW-0347">Helicase</keyword>
<keyword evidence="6 11" id="KW-0269">Exonuclease</keyword>
<reference evidence="14" key="1">
    <citation type="submission" date="2020-10" db="EMBL/GenBank/DDBJ databases">
        <title>Bacterium isolated from coastal waters sediment.</title>
        <authorList>
            <person name="Chen R.-J."/>
            <person name="Lu D.-C."/>
            <person name="Zhu K.-L."/>
            <person name="Du Z.-J."/>
        </authorList>
    </citation>
    <scope>NUCLEOTIDE SEQUENCE</scope>
    <source>
        <strain evidence="14">N1Y112</strain>
    </source>
</reference>
<dbReference type="GO" id="GO:0009338">
    <property type="term" value="C:exodeoxyribonuclease V complex"/>
    <property type="evidence" value="ECO:0007669"/>
    <property type="project" value="InterPro"/>
</dbReference>
<evidence type="ECO:0000256" key="3">
    <source>
        <dbReference type="ARBA" id="ARBA00022763"/>
    </source>
</evidence>
<sequence length="604" mass="65812">MSELLSVLRSRVDAGELRPLDYQFGRFLQQKGAPDLAVLAGTLVSAELAQGNVCLVLSRLPELSPELKQLTVQLGLSTLGLHAQIIGDGSETTPLVLNGDRLYLHRYWSYEVMIAASLHTRAARSDVDLETLRSGLNKLFGRQSGEPDWQKVAAAIAAQRRFSVISGGPGTGKTTTVTKLLALICEQSLQLGREPVIKLAAPTGKAAARLSESIAGAVSKLPLSVEQRASIPADASTLHRLLGVIPNSHSFRHNAENPLHLDLLVVDEASMIDLPMMARLLDALPDSARLILIGDRDQLASVEAGSVLGDICRWPGEVGYSVEQAKILSALCDISAADISQNYPSPLADSVALLRKSYRFHDQSGIGHLARAVNTGDVARFTQVLKSANYGDIELNPLTSEGYAALIARAVDGYSHYLRCVDDNAAPEHILAQFNRLQLLCALREGPYGVAGLNETIRSALAKRRLVSSEGQWFSGRPVIITRNDSVMELYNGDIGITLPDEDGNLRVWFEQSGRMRAVLPSRLPEHETVFAMTVHKSQGSEFEQVLLLLPPDDSPVLTRELLYTGITRAKQSLALYGTDRVFRQATLRPTERNGGLADRLWQM</sequence>
<dbReference type="InterPro" id="IPR027417">
    <property type="entry name" value="P-loop_NTPase"/>
</dbReference>
<dbReference type="Gene3D" id="3.40.50.300">
    <property type="entry name" value="P-loop containing nucleotide triphosphate hydrolases"/>
    <property type="match status" value="3"/>
</dbReference>
<dbReference type="GO" id="GO:0043139">
    <property type="term" value="F:5'-3' DNA helicase activity"/>
    <property type="evidence" value="ECO:0007669"/>
    <property type="project" value="UniProtKB-UniRule"/>
</dbReference>
<comment type="subunit">
    <text evidence="11">Heterotrimer of RecB, RecC and RecD. All subunits contribute to DNA-binding.</text>
</comment>
<dbReference type="PANTHER" id="PTHR43788:SF6">
    <property type="entry name" value="DNA HELICASE B"/>
    <property type="match status" value="1"/>
</dbReference>
<accession>A0A8J7FH38</accession>
<dbReference type="Proteomes" id="UP000640333">
    <property type="component" value="Unassembled WGS sequence"/>
</dbReference>
<dbReference type="InterPro" id="IPR027785">
    <property type="entry name" value="UvrD-like_helicase_C"/>
</dbReference>
<evidence type="ECO:0000256" key="4">
    <source>
        <dbReference type="ARBA" id="ARBA00022801"/>
    </source>
</evidence>
<proteinExistence type="inferred from homology"/>
<dbReference type="CDD" id="cd18809">
    <property type="entry name" value="SF1_C_RecD"/>
    <property type="match status" value="1"/>
</dbReference>
<dbReference type="InterPro" id="IPR006344">
    <property type="entry name" value="RecD"/>
</dbReference>
<keyword evidence="4 11" id="KW-0378">Hydrolase</keyword>
<keyword evidence="1 11" id="KW-0540">Nuclease</keyword>
<organism evidence="14 15">
    <name type="scientific">Pontibacterium sinense</name>
    <dbReference type="NCBI Taxonomy" id="2781979"/>
    <lineage>
        <taxon>Bacteria</taxon>
        <taxon>Pseudomonadati</taxon>
        <taxon>Pseudomonadota</taxon>
        <taxon>Gammaproteobacteria</taxon>
        <taxon>Oceanospirillales</taxon>
        <taxon>Oceanospirillaceae</taxon>
        <taxon>Pontibacterium</taxon>
    </lineage>
</organism>
<dbReference type="Pfam" id="PF13245">
    <property type="entry name" value="AAA_19"/>
    <property type="match status" value="1"/>
</dbReference>
<protein>
    <recommendedName>
        <fullName evidence="11">RecBCD enzyme subunit RecD</fullName>
        <ecNumber evidence="11">5.6.2.3</ecNumber>
    </recommendedName>
    <alternativeName>
        <fullName evidence="11">DNA 5'-3' helicase subunit RecD</fullName>
    </alternativeName>
    <alternativeName>
        <fullName evidence="11">Exonuclease V subunit RecD</fullName>
        <shortName evidence="11">ExoV subunit RecD</shortName>
    </alternativeName>
    <alternativeName>
        <fullName evidence="11">Helicase/nuclease RecBCD subunit RecD</fullName>
    </alternativeName>
</protein>
<gene>
    <name evidence="11 14" type="primary">recD</name>
    <name evidence="14" type="ORF">IOQ59_09500</name>
</gene>
<comment type="function">
    <text evidence="11">A helicase/nuclease that prepares dsDNA breaks (DSB) for recombinational DNA repair. Binds to DSBs and unwinds DNA via a highly rapid and processive ATP-dependent bidirectional helicase activity. Unwinds dsDNA until it encounters a Chi (crossover hotspot instigator) sequence from the 3' direction. Cuts ssDNA a few nucleotides 3' to the Chi site. The properties and activities of the enzyme are changed at Chi. The Chi-altered holoenzyme produces a long 3'-ssDNA overhang and facilitates RecA-binding to the ssDNA for homologous DNA recombination and repair. Holoenzyme degrades any linearized DNA that is unable to undergo homologous recombination. In the holoenzyme this subunit has ssDNA-dependent ATPase and 5'-3' helicase activity. When added to pre-assembled RecBC greatly stimulates nuclease activity and augments holoenzyme processivity. Negatively regulates the RecA-loading ability of RecBCD.</text>
</comment>
<evidence type="ECO:0000256" key="8">
    <source>
        <dbReference type="ARBA" id="ARBA00023125"/>
    </source>
</evidence>
<dbReference type="EC" id="5.6.2.3" evidence="11"/>
<comment type="similarity">
    <text evidence="11">Belongs to the RecD family.</text>
</comment>
<comment type="catalytic activity">
    <reaction evidence="11">
        <text>ATP + H2O = ADP + phosphate + H(+)</text>
        <dbReference type="Rhea" id="RHEA:13065"/>
        <dbReference type="ChEBI" id="CHEBI:15377"/>
        <dbReference type="ChEBI" id="CHEBI:15378"/>
        <dbReference type="ChEBI" id="CHEBI:30616"/>
        <dbReference type="ChEBI" id="CHEBI:43474"/>
        <dbReference type="ChEBI" id="CHEBI:456216"/>
        <dbReference type="EC" id="5.6.2.3"/>
    </reaction>
</comment>
<evidence type="ECO:0000256" key="9">
    <source>
        <dbReference type="ARBA" id="ARBA00023204"/>
    </source>
</evidence>
<dbReference type="GO" id="GO:0000724">
    <property type="term" value="P:double-strand break repair via homologous recombination"/>
    <property type="evidence" value="ECO:0007669"/>
    <property type="project" value="UniProtKB-UniRule"/>
</dbReference>
<dbReference type="SUPFAM" id="SSF52540">
    <property type="entry name" value="P-loop containing nucleoside triphosphate hydrolases"/>
    <property type="match status" value="2"/>
</dbReference>
<dbReference type="Pfam" id="PF21185">
    <property type="entry name" value="RecD_N"/>
    <property type="match status" value="1"/>
</dbReference>
<dbReference type="AlphaFoldDB" id="A0A8J7FH38"/>
<keyword evidence="10 11" id="KW-0413">Isomerase</keyword>
<evidence type="ECO:0000256" key="5">
    <source>
        <dbReference type="ARBA" id="ARBA00022806"/>
    </source>
</evidence>
<dbReference type="RefSeq" id="WP_193953050.1">
    <property type="nucleotide sequence ID" value="NZ_JADEYS010000008.1"/>
</dbReference>
<dbReference type="GO" id="GO:0005524">
    <property type="term" value="F:ATP binding"/>
    <property type="evidence" value="ECO:0007669"/>
    <property type="project" value="UniProtKB-UniRule"/>
</dbReference>
<evidence type="ECO:0000256" key="1">
    <source>
        <dbReference type="ARBA" id="ARBA00022722"/>
    </source>
</evidence>
<keyword evidence="9 11" id="KW-0234">DNA repair</keyword>
<keyword evidence="8 11" id="KW-0238">DNA-binding</keyword>
<dbReference type="GO" id="GO:0003677">
    <property type="term" value="F:DNA binding"/>
    <property type="evidence" value="ECO:0007669"/>
    <property type="project" value="UniProtKB-UniRule"/>
</dbReference>
<dbReference type="InterPro" id="IPR050534">
    <property type="entry name" value="Coronavir_polyprotein_1ab"/>
</dbReference>
<evidence type="ECO:0000259" key="12">
    <source>
        <dbReference type="Pfam" id="PF13538"/>
    </source>
</evidence>
<evidence type="ECO:0000256" key="6">
    <source>
        <dbReference type="ARBA" id="ARBA00022839"/>
    </source>
</evidence>
<dbReference type="PANTHER" id="PTHR43788">
    <property type="entry name" value="DNA2/NAM7 HELICASE FAMILY MEMBER"/>
    <property type="match status" value="1"/>
</dbReference>
<dbReference type="NCBIfam" id="NF008127">
    <property type="entry name" value="PRK10875.1"/>
    <property type="match status" value="1"/>
</dbReference>
<dbReference type="EMBL" id="JADEYS010000008">
    <property type="protein sequence ID" value="MBE9397493.1"/>
    <property type="molecule type" value="Genomic_DNA"/>
</dbReference>
<evidence type="ECO:0000256" key="10">
    <source>
        <dbReference type="ARBA" id="ARBA00023235"/>
    </source>
</evidence>
<dbReference type="GO" id="GO:0017116">
    <property type="term" value="F:single-stranded DNA helicase activity"/>
    <property type="evidence" value="ECO:0007669"/>
    <property type="project" value="TreeGrafter"/>
</dbReference>
<dbReference type="NCBIfam" id="TIGR01447">
    <property type="entry name" value="recD"/>
    <property type="match status" value="1"/>
</dbReference>
<keyword evidence="7 11" id="KW-0067">ATP-binding</keyword>
<dbReference type="InterPro" id="IPR041851">
    <property type="entry name" value="RecD_N_sf"/>
</dbReference>
<dbReference type="Pfam" id="PF13538">
    <property type="entry name" value="UvrD_C_2"/>
    <property type="match status" value="1"/>
</dbReference>
<keyword evidence="3 11" id="KW-0227">DNA damage</keyword>
<keyword evidence="2 11" id="KW-0547">Nucleotide-binding</keyword>
<evidence type="ECO:0000256" key="7">
    <source>
        <dbReference type="ARBA" id="ARBA00022840"/>
    </source>
</evidence>
<comment type="caution">
    <text evidence="14">The sequence shown here is derived from an EMBL/GenBank/DDBJ whole genome shotgun (WGS) entry which is preliminary data.</text>
</comment>
<feature type="binding site" evidence="11">
    <location>
        <begin position="167"/>
        <end position="174"/>
    </location>
    <ligand>
        <name>ATP</name>
        <dbReference type="ChEBI" id="CHEBI:30616"/>
    </ligand>
</feature>
<name>A0A8J7FH38_9GAMM</name>
<dbReference type="GO" id="GO:0008854">
    <property type="term" value="F:exodeoxyribonuclease V activity"/>
    <property type="evidence" value="ECO:0007669"/>
    <property type="project" value="InterPro"/>
</dbReference>
<keyword evidence="15" id="KW-1185">Reference proteome</keyword>
<dbReference type="InterPro" id="IPR049550">
    <property type="entry name" value="RecD_N"/>
</dbReference>
<dbReference type="FunFam" id="3.40.50.300:FF:000912">
    <property type="entry name" value="RecBCD enzyme subunit RecD"/>
    <property type="match status" value="1"/>
</dbReference>
<evidence type="ECO:0000256" key="11">
    <source>
        <dbReference type="HAMAP-Rule" id="MF_01487"/>
    </source>
</evidence>